<dbReference type="Gene3D" id="1.25.10.10">
    <property type="entry name" value="Leucine-rich Repeat Variant"/>
    <property type="match status" value="2"/>
</dbReference>
<dbReference type="InterPro" id="IPR052623">
    <property type="entry name" value="DAAF5"/>
</dbReference>
<dbReference type="InterPro" id="IPR056497">
    <property type="entry name" value="HEAT_DAAF5"/>
</dbReference>
<evidence type="ECO:0000259" key="2">
    <source>
        <dbReference type="Pfam" id="PF25757"/>
    </source>
</evidence>
<feature type="domain" description="Dynein axonemal assembly factor 5 HEAT-repeat" evidence="1">
    <location>
        <begin position="343"/>
        <end position="536"/>
    </location>
</feature>
<dbReference type="EMBL" id="CM035434">
    <property type="protein sequence ID" value="KAH7292365.1"/>
    <property type="molecule type" value="Genomic_DNA"/>
</dbReference>
<dbReference type="Pfam" id="PF24573">
    <property type="entry name" value="HEAT_DAAF5"/>
    <property type="match status" value="1"/>
</dbReference>
<dbReference type="InterPro" id="IPR057978">
    <property type="entry name" value="TPR_DAAF5"/>
</dbReference>
<dbReference type="OrthoDB" id="1926558at2759"/>
<protein>
    <submittedName>
        <fullName evidence="3">Uncharacterized protein</fullName>
    </submittedName>
</protein>
<name>A0A8T2RA05_CERRI</name>
<keyword evidence="4" id="KW-1185">Reference proteome</keyword>
<feature type="domain" description="Dynein axonemal assembly factor 5 TPR repeats" evidence="2">
    <location>
        <begin position="21"/>
        <end position="313"/>
    </location>
</feature>
<gene>
    <name evidence="3" type="ORF">KP509_29G064800</name>
</gene>
<dbReference type="InterPro" id="IPR011989">
    <property type="entry name" value="ARM-like"/>
</dbReference>
<dbReference type="SUPFAM" id="SSF48371">
    <property type="entry name" value="ARM repeat"/>
    <property type="match status" value="1"/>
</dbReference>
<reference evidence="3" key="1">
    <citation type="submission" date="2021-08" db="EMBL/GenBank/DDBJ databases">
        <title>WGS assembly of Ceratopteris richardii.</title>
        <authorList>
            <person name="Marchant D.B."/>
            <person name="Chen G."/>
            <person name="Jenkins J."/>
            <person name="Shu S."/>
            <person name="Leebens-Mack J."/>
            <person name="Grimwood J."/>
            <person name="Schmutz J."/>
            <person name="Soltis P."/>
            <person name="Soltis D."/>
            <person name="Chen Z.-H."/>
        </authorList>
    </citation>
    <scope>NUCLEOTIDE SEQUENCE</scope>
    <source>
        <strain evidence="3">Whitten #5841</strain>
        <tissue evidence="3">Leaf</tissue>
    </source>
</reference>
<accession>A0A8T2RA05</accession>
<comment type="caution">
    <text evidence="3">The sequence shown here is derived from an EMBL/GenBank/DDBJ whole genome shotgun (WGS) entry which is preliminary data.</text>
</comment>
<evidence type="ECO:0000259" key="1">
    <source>
        <dbReference type="Pfam" id="PF24573"/>
    </source>
</evidence>
<organism evidence="3 4">
    <name type="scientific">Ceratopteris richardii</name>
    <name type="common">Triangle waterfern</name>
    <dbReference type="NCBI Taxonomy" id="49495"/>
    <lineage>
        <taxon>Eukaryota</taxon>
        <taxon>Viridiplantae</taxon>
        <taxon>Streptophyta</taxon>
        <taxon>Embryophyta</taxon>
        <taxon>Tracheophyta</taxon>
        <taxon>Polypodiopsida</taxon>
        <taxon>Polypodiidae</taxon>
        <taxon>Polypodiales</taxon>
        <taxon>Pteridineae</taxon>
        <taxon>Pteridaceae</taxon>
        <taxon>Parkerioideae</taxon>
        <taxon>Ceratopteris</taxon>
    </lineage>
</organism>
<proteinExistence type="predicted"/>
<sequence>MADEDSPLSTFVQSIRRDLNCVSDMDRNVRRNSLQRLHKRLTQKQTLPPTPVLQEAWDNDILPILVKSVSDNAESCRELAVQLLVFGIQNSIVVEQTMALCLSPLIERIGNLPMKEDSEEVRLLLIQLVKSLVLSCSLEMLSTNLEPIVQILKSSLADQYHEIKKEACDVIHSVIGRTKNFTQQSLESLLKASIPNLKHPHSKVRLATLQGINMIMKCNVPADTVSALLIPVTEALVFDHSERVRKYFLESVAEWICCGFEESNDNDDHVNLSIFRTKLSHLLPLLICGIFDASKEIGSTALALAENIGHVYTTCATNRRHNSGTADDAADNEMEYHLLLPSPFKERPGRTCCIMVQDFLEELIPHIKNSLQEWAETTKLYGARLLLAVLVFAEQQIAPYLHSIIPTLCSAVGDNNVCIAKLIVASSHILGWQTSPSSWMSQIVGQVSSSNASSVQVANGLVIMSGLLYGTKKHTGNDGLAKEVLKALINLNLQFNSHASVHNQTLAILQNLLKVFGANYSTCSSDILFILVQIQCFGSNLSQKQAVADIEKALADVMGFTSVRSLYESQAELLLGMIIADHETWSTHVHGQALFHAFLQKISNLAGPYLERLLPVLKGCVQPERDPSLRLKLLQQINFHQILDELFEIEELAVWWYSLASTVLGQIILPCGVWRVGKIGAAIRHAAMVAFGTFLRMNLCSQHDLETHLLSDQVLPVVLSCLEEDYYVDVRIVTCHVLQELLRISGNSLTDKQRGDVQKALQKRLDDSSDGVRLRILPAISLFFRTMPSSYSDASIRSFAANILVHMDDSNVEIRESVFKALQVCTSLRPAILEDLIKSKRDQHEKTEYCDRLLDQAASLQIMEATNA</sequence>
<evidence type="ECO:0000313" key="4">
    <source>
        <dbReference type="Proteomes" id="UP000825935"/>
    </source>
</evidence>
<dbReference type="AlphaFoldDB" id="A0A8T2RA05"/>
<dbReference type="PANTHER" id="PTHR16216:SF2">
    <property type="entry name" value="DYNEIN AXONEMAL ASSEMBLY FACTOR 5"/>
    <property type="match status" value="1"/>
</dbReference>
<evidence type="ECO:0000313" key="3">
    <source>
        <dbReference type="EMBL" id="KAH7292365.1"/>
    </source>
</evidence>
<dbReference type="PANTHER" id="PTHR16216">
    <property type="entry name" value="DYNEIN ASSEMBLY FACTOR 5, AXONEMAL"/>
    <property type="match status" value="1"/>
</dbReference>
<dbReference type="OMA" id="AFQGPWA"/>
<dbReference type="Pfam" id="PF25757">
    <property type="entry name" value="TPR_DNAAF5"/>
    <property type="match status" value="1"/>
</dbReference>
<dbReference type="InterPro" id="IPR016024">
    <property type="entry name" value="ARM-type_fold"/>
</dbReference>
<dbReference type="Proteomes" id="UP000825935">
    <property type="component" value="Chromosome 29"/>
</dbReference>